<feature type="chain" id="PRO_5033037201" description="Phosphodiesterase" evidence="1">
    <location>
        <begin position="28"/>
        <end position="553"/>
    </location>
</feature>
<dbReference type="GO" id="GO:0016787">
    <property type="term" value="F:hydrolase activity"/>
    <property type="evidence" value="ECO:0007669"/>
    <property type="project" value="UniProtKB-ARBA"/>
</dbReference>
<proteinExistence type="predicted"/>
<dbReference type="EMBL" id="JACCFW010000001">
    <property type="protein sequence ID" value="NYJ76263.1"/>
    <property type="molecule type" value="Genomic_DNA"/>
</dbReference>
<dbReference type="Proteomes" id="UP000571817">
    <property type="component" value="Unassembled WGS sequence"/>
</dbReference>
<dbReference type="AlphaFoldDB" id="A0A853DJQ2"/>
<dbReference type="InterPro" id="IPR006311">
    <property type="entry name" value="TAT_signal"/>
</dbReference>
<dbReference type="RefSeq" id="WP_179483341.1">
    <property type="nucleotide sequence ID" value="NZ_JACCFW010000001.1"/>
</dbReference>
<keyword evidence="3" id="KW-1185">Reference proteome</keyword>
<dbReference type="PROSITE" id="PS51318">
    <property type="entry name" value="TAT"/>
    <property type="match status" value="1"/>
</dbReference>
<dbReference type="Gene3D" id="3.40.720.10">
    <property type="entry name" value="Alkaline Phosphatase, subunit A"/>
    <property type="match status" value="1"/>
</dbReference>
<dbReference type="PANTHER" id="PTHR10151">
    <property type="entry name" value="ECTONUCLEOTIDE PYROPHOSPHATASE/PHOSPHODIESTERASE"/>
    <property type="match status" value="1"/>
</dbReference>
<dbReference type="PANTHER" id="PTHR10151:SF120">
    <property type="entry name" value="BIS(5'-ADENOSYL)-TRIPHOSPHATASE"/>
    <property type="match status" value="1"/>
</dbReference>
<evidence type="ECO:0000313" key="3">
    <source>
        <dbReference type="Proteomes" id="UP000571817"/>
    </source>
</evidence>
<feature type="signal peptide" evidence="1">
    <location>
        <begin position="1"/>
        <end position="27"/>
    </location>
</feature>
<keyword evidence="1" id="KW-0732">Signal</keyword>
<protein>
    <recommendedName>
        <fullName evidence="4">Phosphodiesterase</fullName>
    </recommendedName>
</protein>
<accession>A0A853DJQ2</accession>
<name>A0A853DJQ2_9MICO</name>
<reference evidence="2 3" key="1">
    <citation type="submission" date="2020-07" db="EMBL/GenBank/DDBJ databases">
        <title>Sequencing the genomes of 1000 actinobacteria strains.</title>
        <authorList>
            <person name="Klenk H.-P."/>
        </authorList>
    </citation>
    <scope>NUCLEOTIDE SEQUENCE [LARGE SCALE GENOMIC DNA]</scope>
    <source>
        <strain evidence="2 3">DSM 29531</strain>
    </source>
</reference>
<organism evidence="2 3">
    <name type="scientific">Allobranchiibius huperziae</name>
    <dbReference type="NCBI Taxonomy" id="1874116"/>
    <lineage>
        <taxon>Bacteria</taxon>
        <taxon>Bacillati</taxon>
        <taxon>Actinomycetota</taxon>
        <taxon>Actinomycetes</taxon>
        <taxon>Micrococcales</taxon>
        <taxon>Dermacoccaceae</taxon>
        <taxon>Allobranchiibius</taxon>
    </lineage>
</organism>
<evidence type="ECO:0008006" key="4">
    <source>
        <dbReference type="Google" id="ProtNLM"/>
    </source>
</evidence>
<dbReference type="Pfam" id="PF01663">
    <property type="entry name" value="Phosphodiest"/>
    <property type="match status" value="1"/>
</dbReference>
<evidence type="ECO:0000313" key="2">
    <source>
        <dbReference type="EMBL" id="NYJ76263.1"/>
    </source>
</evidence>
<dbReference type="InterPro" id="IPR002591">
    <property type="entry name" value="Phosphodiest/P_Trfase"/>
</dbReference>
<dbReference type="SUPFAM" id="SSF53649">
    <property type="entry name" value="Alkaline phosphatase-like"/>
    <property type="match status" value="1"/>
</dbReference>
<sequence>MTFRTRPAAVAVATAAALAAGGAAAYAAPGHAPAPHAQKHVLLLSVDGLHQSDLQWYVAHHPASALARLVDSGTSYTHARTPFPSDSFPGLVGQLTGGDPRTTGVYYDVTYNHALFPAGTTHCKGAALGAAVNFDETIDKDSTRLDAGQGLAGLPGSILNMTGHPSTLINQAALPVDPATCKPVQPNQYLEVNTVFDVLHRDKLRTAWSDKHPAYSILQGRNGNSIDDLFTPEINSDAPAGGDWTTDNASTQQYDHYKTEAVLNEINGFDHSGKHRVGTPALFGMNFQSVSTAQKLPKSDGLAGGYLPGTHTPGPLLSKALNFVDTEVGSLVTRLQKDGLASSTTVILSAKHGQSPIDPTQLTRIDDGPIIDGIDKAWAARHPQNTSLVAQSLDDDGMLLWLSDRSAAATAFVKAYLLAHPATGNTVTGGSRTLPSSGLTAAYAGAGSAAYFGVPQSDPRHPDVLGIAHQGVVYTGGTKKIAEHGGASGDDRDVPLIVASAAEKGRGRSIGSQVETTQIAPTILTVLGLNPRQLQAVDIEHMRVLPGIRHHRD</sequence>
<comment type="caution">
    <text evidence="2">The sequence shown here is derived from an EMBL/GenBank/DDBJ whole genome shotgun (WGS) entry which is preliminary data.</text>
</comment>
<gene>
    <name evidence="2" type="ORF">HNR15_003226</name>
</gene>
<evidence type="ECO:0000256" key="1">
    <source>
        <dbReference type="SAM" id="SignalP"/>
    </source>
</evidence>
<dbReference type="InterPro" id="IPR017850">
    <property type="entry name" value="Alkaline_phosphatase_core_sf"/>
</dbReference>